<keyword evidence="3" id="KW-1185">Reference proteome</keyword>
<dbReference type="AlphaFoldDB" id="A0A6L6XQ50"/>
<dbReference type="EMBL" id="WSEK01000004">
    <property type="protein sequence ID" value="MVQ49399.1"/>
    <property type="molecule type" value="Genomic_DNA"/>
</dbReference>
<dbReference type="RefSeq" id="WP_157342019.1">
    <property type="nucleotide sequence ID" value="NZ_WSEK01000004.1"/>
</dbReference>
<organism evidence="2 3">
    <name type="scientific">Nocardioides agri</name>
    <dbReference type="NCBI Taxonomy" id="2682843"/>
    <lineage>
        <taxon>Bacteria</taxon>
        <taxon>Bacillati</taxon>
        <taxon>Actinomycetota</taxon>
        <taxon>Actinomycetes</taxon>
        <taxon>Propionibacteriales</taxon>
        <taxon>Nocardioidaceae</taxon>
        <taxon>Nocardioides</taxon>
    </lineage>
</organism>
<protein>
    <submittedName>
        <fullName evidence="2">Uncharacterized protein</fullName>
    </submittedName>
</protein>
<name>A0A6L6XQ50_9ACTN</name>
<reference evidence="2 3" key="1">
    <citation type="submission" date="2019-12" db="EMBL/GenBank/DDBJ databases">
        <authorList>
            <person name="Huq M.A."/>
        </authorList>
    </citation>
    <scope>NUCLEOTIDE SEQUENCE [LARGE SCALE GENOMIC DNA]</scope>
    <source>
        <strain evidence="2 3">MAH-18</strain>
    </source>
</reference>
<gene>
    <name evidence="2" type="ORF">GON03_09415</name>
</gene>
<feature type="compositionally biased region" description="Low complexity" evidence="1">
    <location>
        <begin position="122"/>
        <end position="186"/>
    </location>
</feature>
<feature type="region of interest" description="Disordered" evidence="1">
    <location>
        <begin position="122"/>
        <end position="196"/>
    </location>
</feature>
<proteinExistence type="predicted"/>
<evidence type="ECO:0000313" key="3">
    <source>
        <dbReference type="Proteomes" id="UP000473525"/>
    </source>
</evidence>
<sequence>MAKFEIPTIDLPVEATRPLYAGVGATDLVVGYVRDAVADLQKRVTAIDLEPKALRDQAVGVVFAQIDALSKDAKARREAIEKRVVELQADAAGIPATVTAVYADLAKRGEVLVGRINRQQSTQAAKAAASTTTAKAKTTKTQATKAAKKTTTTAKKTAKKSSSTPKSSAKATATAAKTTAAKTAQAVADGAAKVGD</sequence>
<accession>A0A6L6XQ50</accession>
<comment type="caution">
    <text evidence="2">The sequence shown here is derived from an EMBL/GenBank/DDBJ whole genome shotgun (WGS) entry which is preliminary data.</text>
</comment>
<evidence type="ECO:0000256" key="1">
    <source>
        <dbReference type="SAM" id="MobiDB-lite"/>
    </source>
</evidence>
<dbReference type="Proteomes" id="UP000473525">
    <property type="component" value="Unassembled WGS sequence"/>
</dbReference>
<evidence type="ECO:0000313" key="2">
    <source>
        <dbReference type="EMBL" id="MVQ49399.1"/>
    </source>
</evidence>